<dbReference type="SUPFAM" id="SSF111342">
    <property type="entry name" value="CbiD-like"/>
    <property type="match status" value="1"/>
</dbReference>
<sequence length="367" mass="39007">MNAQTKKLKSGFTTGAAAAAAAKAALLLHLTGQVPDTVTITFLTGTTTSIPIRQCRFENPETVCCTVIKDAGDDPDITHGAEIGACVRLEGPFSDTPIRITGGVGVGTVTRPGLEIPPGQPAITPGPLTMITNSIRDVLGAHPTNRGIHVEVFVPEGERLARKTLNARLGIVGGLSILGTTGIVRPMSHEAYVATIEKSMDVARAAGMSHLVLTTGRRSERFAQRRWPDLNEVAFIQIGDFFQVAIAAAATRGFATVTLAVFFGKAVKMAQNIPHTHAAKSELTLGTLARWTRERTADQSLVDRVAHANTARHAFDPLKAGAPAVIRHVAEMAQQCAEGFADGRIKARCVIFDYDGSSVVDTRSDWG</sequence>
<evidence type="ECO:0000256" key="2">
    <source>
        <dbReference type="ARBA" id="ARBA00022603"/>
    </source>
</evidence>
<dbReference type="PIRSF" id="PIRSF026782">
    <property type="entry name" value="CbiD"/>
    <property type="match status" value="1"/>
</dbReference>
<dbReference type="Gene3D" id="3.30.2110.10">
    <property type="entry name" value="CbiD-like"/>
    <property type="match status" value="1"/>
</dbReference>
<evidence type="ECO:0000313" key="7">
    <source>
        <dbReference type="EMBL" id="BBO80486.1"/>
    </source>
</evidence>
<evidence type="ECO:0000313" key="8">
    <source>
        <dbReference type="Proteomes" id="UP000425960"/>
    </source>
</evidence>
<dbReference type="UniPathway" id="UPA00148">
    <property type="reaction ID" value="UER00227"/>
</dbReference>
<reference evidence="7 8" key="1">
    <citation type="submission" date="2019-11" db="EMBL/GenBank/DDBJ databases">
        <title>Comparative genomics of hydrocarbon-degrading Desulfosarcina strains.</title>
        <authorList>
            <person name="Watanabe M."/>
            <person name="Kojima H."/>
            <person name="Fukui M."/>
        </authorList>
    </citation>
    <scope>NUCLEOTIDE SEQUENCE [LARGE SCALE GENOMIC DNA]</scope>
    <source>
        <strain evidence="7 8">28bB2T</strain>
    </source>
</reference>
<dbReference type="Proteomes" id="UP000425960">
    <property type="component" value="Chromosome"/>
</dbReference>
<dbReference type="EMBL" id="AP021876">
    <property type="protein sequence ID" value="BBO80486.1"/>
    <property type="molecule type" value="Genomic_DNA"/>
</dbReference>
<gene>
    <name evidence="5 7" type="primary">cbiD</name>
    <name evidence="7" type="ORF">DSCO28_10520</name>
</gene>
<dbReference type="GO" id="GO:0043780">
    <property type="term" value="F:cobalt-precorrin-5B C1-methyltransferase activity"/>
    <property type="evidence" value="ECO:0007669"/>
    <property type="project" value="RHEA"/>
</dbReference>
<comment type="function">
    <text evidence="5">Catalyzes the methylation of C-1 in cobalt-precorrin-5B to form cobalt-precorrin-6A.</text>
</comment>
<dbReference type="InterPro" id="IPR002748">
    <property type="entry name" value="CbiD"/>
</dbReference>
<dbReference type="Pfam" id="PF01888">
    <property type="entry name" value="CbiD"/>
    <property type="match status" value="1"/>
</dbReference>
<keyword evidence="6" id="KW-0732">Signal</keyword>
<dbReference type="KEGG" id="dov:DSCO28_10520"/>
<evidence type="ECO:0000256" key="4">
    <source>
        <dbReference type="ARBA" id="ARBA00022691"/>
    </source>
</evidence>
<dbReference type="AlphaFoldDB" id="A0A5K7ZHM5"/>
<feature type="chain" id="PRO_5024457375" description="Cobalt-precorrin-5B C(1)-methyltransferase" evidence="6">
    <location>
        <begin position="25"/>
        <end position="367"/>
    </location>
</feature>
<feature type="signal peptide" evidence="6">
    <location>
        <begin position="1"/>
        <end position="24"/>
    </location>
</feature>
<dbReference type="HAMAP" id="MF_00787">
    <property type="entry name" value="CbiD"/>
    <property type="match status" value="1"/>
</dbReference>
<name>A0A5K7ZHM5_9BACT</name>
<dbReference type="PANTHER" id="PTHR35863">
    <property type="entry name" value="COBALT-PRECORRIN-5B C(1)-METHYLTRANSFERASE"/>
    <property type="match status" value="1"/>
</dbReference>
<dbReference type="GO" id="GO:0019251">
    <property type="term" value="P:anaerobic cobalamin biosynthetic process"/>
    <property type="evidence" value="ECO:0007669"/>
    <property type="project" value="UniProtKB-UniRule"/>
</dbReference>
<keyword evidence="3 5" id="KW-0808">Transferase</keyword>
<evidence type="ECO:0000256" key="3">
    <source>
        <dbReference type="ARBA" id="ARBA00022679"/>
    </source>
</evidence>
<dbReference type="GO" id="GO:0032259">
    <property type="term" value="P:methylation"/>
    <property type="evidence" value="ECO:0007669"/>
    <property type="project" value="UniProtKB-KW"/>
</dbReference>
<evidence type="ECO:0000256" key="5">
    <source>
        <dbReference type="HAMAP-Rule" id="MF_00787"/>
    </source>
</evidence>
<organism evidence="7 8">
    <name type="scientific">Desulfosarcina ovata subsp. sediminis</name>
    <dbReference type="NCBI Taxonomy" id="885957"/>
    <lineage>
        <taxon>Bacteria</taxon>
        <taxon>Pseudomonadati</taxon>
        <taxon>Thermodesulfobacteriota</taxon>
        <taxon>Desulfobacteria</taxon>
        <taxon>Desulfobacterales</taxon>
        <taxon>Desulfosarcinaceae</taxon>
        <taxon>Desulfosarcina</taxon>
    </lineage>
</organism>
<accession>A0A5K7ZHM5</accession>
<comment type="similarity">
    <text evidence="5">Belongs to the CbiD family.</text>
</comment>
<evidence type="ECO:0000256" key="1">
    <source>
        <dbReference type="ARBA" id="ARBA00022573"/>
    </source>
</evidence>
<protein>
    <recommendedName>
        <fullName evidence="5">Cobalt-precorrin-5B C(1)-methyltransferase</fullName>
        <ecNumber evidence="5">2.1.1.195</ecNumber>
    </recommendedName>
    <alternativeName>
        <fullName evidence="5">Cobalt-precorrin-6A synthase</fullName>
    </alternativeName>
</protein>
<keyword evidence="2 5" id="KW-0489">Methyltransferase</keyword>
<dbReference type="InterPro" id="IPR036074">
    <property type="entry name" value="CbiD_sf"/>
</dbReference>
<keyword evidence="4 5" id="KW-0949">S-adenosyl-L-methionine</keyword>
<proteinExistence type="inferred from homology"/>
<dbReference type="PANTHER" id="PTHR35863:SF1">
    <property type="entry name" value="COBALT-PRECORRIN-5B C(1)-METHYLTRANSFERASE"/>
    <property type="match status" value="1"/>
</dbReference>
<comment type="catalytic activity">
    <reaction evidence="5">
        <text>Co-precorrin-5B + S-adenosyl-L-methionine = Co-precorrin-6A + S-adenosyl-L-homocysteine</text>
        <dbReference type="Rhea" id="RHEA:26285"/>
        <dbReference type="ChEBI" id="CHEBI:57856"/>
        <dbReference type="ChEBI" id="CHEBI:59789"/>
        <dbReference type="ChEBI" id="CHEBI:60063"/>
        <dbReference type="ChEBI" id="CHEBI:60064"/>
        <dbReference type="EC" id="2.1.1.195"/>
    </reaction>
</comment>
<evidence type="ECO:0000256" key="6">
    <source>
        <dbReference type="SAM" id="SignalP"/>
    </source>
</evidence>
<dbReference type="RefSeq" id="WP_155321427.1">
    <property type="nucleotide sequence ID" value="NZ_AP021876.1"/>
</dbReference>
<dbReference type="NCBIfam" id="NF000849">
    <property type="entry name" value="PRK00075.1-1"/>
    <property type="match status" value="1"/>
</dbReference>
<dbReference type="NCBIfam" id="TIGR00312">
    <property type="entry name" value="cbiD"/>
    <property type="match status" value="1"/>
</dbReference>
<keyword evidence="1 5" id="KW-0169">Cobalamin biosynthesis</keyword>
<comment type="pathway">
    <text evidence="5">Cofactor biosynthesis; adenosylcobalamin biosynthesis; cob(II)yrinate a,c-diamide from sirohydrochlorin (anaerobic route): step 6/10.</text>
</comment>
<dbReference type="EC" id="2.1.1.195" evidence="5"/>